<dbReference type="InterPro" id="IPR027417">
    <property type="entry name" value="P-loop_NTPase"/>
</dbReference>
<keyword evidence="2" id="KW-1185">Reference proteome</keyword>
<sequence length="372" mass="42910">MAKSGKIILARAGSGKTYHIANAFDEKKSVLFITFTNQNVANIKKEIRQRFNNIIPNNIEVITYTSFLYSWIISPLEAVLPFENIRSRGVDIFKEPVPHTNPPTKGYIKDDKIGHYLNPANNRYYASRLSKLIIKNKKILKPLIEERLSLLVDTIYIDEFQDFKGEDFDLLMLLMKSKKVYTVAVGDFYQHSVAMTSSKSGKPYKKQKVFLTEEEFCLSLPKSLEFDREVLKKSRRVPSNICSAIEKKLGIDILSCNEQKGSFKYIIDIDELEQLLIDEGCVKLVYRKASAFPYQPAINWSYCKGDTYSKVLVILTEPYKKFSEENYIIPKNTSQAEVNKLYVALTRSNNELYICTKSLFDLFNKQRIEKGE</sequence>
<proteinExistence type="predicted"/>
<reference evidence="1 2" key="1">
    <citation type="journal article" date="2010" name="Int. J. Syst. Evol. Microbiol.">
        <title>Vagococcus penaei sp. nov., isolated from spoilage microbiota of cooked shrimp (Penaeus vannamei).</title>
        <authorList>
            <person name="Jaffres E."/>
            <person name="Prevost H."/>
            <person name="Rossero A."/>
            <person name="Joffraud J.J."/>
            <person name="Dousset X."/>
        </authorList>
    </citation>
    <scope>NUCLEOTIDE SEQUENCE [LARGE SCALE GENOMIC DNA]</scope>
    <source>
        <strain evidence="1 2">CD276</strain>
    </source>
</reference>
<dbReference type="SUPFAM" id="SSF52540">
    <property type="entry name" value="P-loop containing nucleoside triphosphate hydrolases"/>
    <property type="match status" value="1"/>
</dbReference>
<dbReference type="RefSeq" id="WP_077275880.1">
    <property type="nucleotide sequence ID" value="NZ_CP019609.1"/>
</dbReference>
<name>A0A1Q2D676_9ENTE</name>
<dbReference type="PANTHER" id="PTHR11070:SF2">
    <property type="entry name" value="ATP-DEPENDENT DNA HELICASE SRS2"/>
    <property type="match status" value="1"/>
</dbReference>
<gene>
    <name evidence="1" type="ORF">BW732_05785</name>
</gene>
<protein>
    <submittedName>
        <fullName evidence="1">Uncharacterized protein</fullName>
    </submittedName>
</protein>
<dbReference type="AlphaFoldDB" id="A0A1Q2D676"/>
<dbReference type="KEGG" id="vpi:BW732_05785"/>
<organism evidence="1 2">
    <name type="scientific">Vagococcus penaei</name>
    <dbReference type="NCBI Taxonomy" id="633807"/>
    <lineage>
        <taxon>Bacteria</taxon>
        <taxon>Bacillati</taxon>
        <taxon>Bacillota</taxon>
        <taxon>Bacilli</taxon>
        <taxon>Lactobacillales</taxon>
        <taxon>Enterococcaceae</taxon>
        <taxon>Vagococcus</taxon>
    </lineage>
</organism>
<dbReference type="STRING" id="633807.BW732_05785"/>
<dbReference type="OrthoDB" id="9765670at2"/>
<dbReference type="GO" id="GO:0003677">
    <property type="term" value="F:DNA binding"/>
    <property type="evidence" value="ECO:0007669"/>
    <property type="project" value="InterPro"/>
</dbReference>
<dbReference type="GO" id="GO:0043138">
    <property type="term" value="F:3'-5' DNA helicase activity"/>
    <property type="evidence" value="ECO:0007669"/>
    <property type="project" value="TreeGrafter"/>
</dbReference>
<dbReference type="EMBL" id="CP019609">
    <property type="protein sequence ID" value="AQP53797.1"/>
    <property type="molecule type" value="Genomic_DNA"/>
</dbReference>
<evidence type="ECO:0000313" key="2">
    <source>
        <dbReference type="Proteomes" id="UP000188246"/>
    </source>
</evidence>
<accession>A0A1Q2D676</accession>
<dbReference type="PANTHER" id="PTHR11070">
    <property type="entry name" value="UVRD / RECB / PCRA DNA HELICASE FAMILY MEMBER"/>
    <property type="match status" value="1"/>
</dbReference>
<dbReference type="GO" id="GO:0000725">
    <property type="term" value="P:recombinational repair"/>
    <property type="evidence" value="ECO:0007669"/>
    <property type="project" value="TreeGrafter"/>
</dbReference>
<dbReference type="GO" id="GO:0005524">
    <property type="term" value="F:ATP binding"/>
    <property type="evidence" value="ECO:0007669"/>
    <property type="project" value="InterPro"/>
</dbReference>
<dbReference type="Gene3D" id="3.40.50.300">
    <property type="entry name" value="P-loop containing nucleotide triphosphate hydrolases"/>
    <property type="match status" value="1"/>
</dbReference>
<dbReference type="InterPro" id="IPR000212">
    <property type="entry name" value="DNA_helicase_UvrD/REP"/>
</dbReference>
<dbReference type="Proteomes" id="UP000188246">
    <property type="component" value="Chromosome"/>
</dbReference>
<evidence type="ECO:0000313" key="1">
    <source>
        <dbReference type="EMBL" id="AQP53797.1"/>
    </source>
</evidence>